<dbReference type="SUPFAM" id="SSF46785">
    <property type="entry name" value="Winged helix' DNA-binding domain"/>
    <property type="match status" value="1"/>
</dbReference>
<dbReference type="GO" id="GO:0003677">
    <property type="term" value="F:DNA binding"/>
    <property type="evidence" value="ECO:0007669"/>
    <property type="project" value="UniProtKB-KW"/>
</dbReference>
<dbReference type="PANTHER" id="PTHR30136:SF24">
    <property type="entry name" value="HTH-TYPE TRANSCRIPTIONAL REPRESSOR ALLR"/>
    <property type="match status" value="1"/>
</dbReference>
<keyword evidence="7" id="KW-1185">Reference proteome</keyword>
<dbReference type="SUPFAM" id="SSF55781">
    <property type="entry name" value="GAF domain-like"/>
    <property type="match status" value="1"/>
</dbReference>
<organism evidence="6 7">
    <name type="scientific">Kutzneria albida DSM 43870</name>
    <dbReference type="NCBI Taxonomy" id="1449976"/>
    <lineage>
        <taxon>Bacteria</taxon>
        <taxon>Bacillati</taxon>
        <taxon>Actinomycetota</taxon>
        <taxon>Actinomycetes</taxon>
        <taxon>Pseudonocardiales</taxon>
        <taxon>Pseudonocardiaceae</taxon>
        <taxon>Kutzneria</taxon>
    </lineage>
</organism>
<dbReference type="InterPro" id="IPR005471">
    <property type="entry name" value="Tscrpt_reg_IclR_N"/>
</dbReference>
<reference evidence="6 7" key="1">
    <citation type="journal article" date="2014" name="BMC Genomics">
        <title>Complete genome sequence of producer of the glycopeptide antibiotic Aculeximycin Kutzneria albida DSM 43870T, a representative of minor genus of Pseudonocardiaceae.</title>
        <authorList>
            <person name="Rebets Y."/>
            <person name="Tokovenko B."/>
            <person name="Lushchyk I."/>
            <person name="Ruckert C."/>
            <person name="Zaburannyi N."/>
            <person name="Bechthold A."/>
            <person name="Kalinowski J."/>
            <person name="Luzhetskyy A."/>
        </authorList>
    </citation>
    <scope>NUCLEOTIDE SEQUENCE [LARGE SCALE GENOMIC DNA]</scope>
    <source>
        <strain evidence="6">DSM 43870</strain>
    </source>
</reference>
<dbReference type="STRING" id="1449976.KALB_1127"/>
<dbReference type="PROSITE" id="PS51077">
    <property type="entry name" value="HTH_ICLR"/>
    <property type="match status" value="1"/>
</dbReference>
<evidence type="ECO:0000313" key="7">
    <source>
        <dbReference type="Proteomes" id="UP000019225"/>
    </source>
</evidence>
<dbReference type="InterPro" id="IPR036390">
    <property type="entry name" value="WH_DNA-bd_sf"/>
</dbReference>
<keyword evidence="3" id="KW-0804">Transcription</keyword>
<evidence type="ECO:0000313" key="6">
    <source>
        <dbReference type="EMBL" id="AHH94500.1"/>
    </source>
</evidence>
<dbReference type="EMBL" id="CP007155">
    <property type="protein sequence ID" value="AHH94500.1"/>
    <property type="molecule type" value="Genomic_DNA"/>
</dbReference>
<dbReference type="InterPro" id="IPR036388">
    <property type="entry name" value="WH-like_DNA-bd_sf"/>
</dbReference>
<feature type="domain" description="IclR-ED" evidence="5">
    <location>
        <begin position="64"/>
        <end position="242"/>
    </location>
</feature>
<dbReference type="InterPro" id="IPR014757">
    <property type="entry name" value="Tscrpt_reg_IclR_C"/>
</dbReference>
<accession>W5W131</accession>
<dbReference type="PROSITE" id="PS51078">
    <property type="entry name" value="ICLR_ED"/>
    <property type="match status" value="1"/>
</dbReference>
<dbReference type="Gene3D" id="3.30.450.40">
    <property type="match status" value="1"/>
</dbReference>
<dbReference type="AlphaFoldDB" id="W5W131"/>
<dbReference type="Proteomes" id="UP000019225">
    <property type="component" value="Chromosome"/>
</dbReference>
<sequence length="243" mass="26246">MTNLARRLFGVLDCFEADTPPLSLTEIVARTGLPMPTAWRYVRELTAWGGLDRLPDGRYRIGFRLWKLGALSPVYRDLRELALPYMQDLYQATHENIQLAVLDERAALCIEKINNLRSVATRTRVGGRLPLHATGVGKVLLAHAPPELLAALVEAGLPRLTRHTIAQPGRLARALAEVREQGMAFSQQEMSLGAGSVAAPVVHPSGEVIASVSIVAHSTVDLDRLGIAVRTAAAGISRSLAGP</sequence>
<dbReference type="eggNOG" id="COG1414">
    <property type="taxonomic scope" value="Bacteria"/>
</dbReference>
<keyword evidence="1" id="KW-0805">Transcription regulation</keyword>
<dbReference type="PANTHER" id="PTHR30136">
    <property type="entry name" value="HELIX-TURN-HELIX TRANSCRIPTIONAL REGULATOR, ICLR FAMILY"/>
    <property type="match status" value="1"/>
</dbReference>
<dbReference type="GO" id="GO:0003700">
    <property type="term" value="F:DNA-binding transcription factor activity"/>
    <property type="evidence" value="ECO:0007669"/>
    <property type="project" value="TreeGrafter"/>
</dbReference>
<dbReference type="Gene3D" id="1.10.10.10">
    <property type="entry name" value="Winged helix-like DNA-binding domain superfamily/Winged helix DNA-binding domain"/>
    <property type="match status" value="1"/>
</dbReference>
<dbReference type="Pfam" id="PF09339">
    <property type="entry name" value="HTH_IclR"/>
    <property type="match status" value="1"/>
</dbReference>
<dbReference type="InterPro" id="IPR029016">
    <property type="entry name" value="GAF-like_dom_sf"/>
</dbReference>
<dbReference type="HOGENOM" id="CLU_062618_7_0_11"/>
<dbReference type="GO" id="GO:0045892">
    <property type="term" value="P:negative regulation of DNA-templated transcription"/>
    <property type="evidence" value="ECO:0007669"/>
    <property type="project" value="TreeGrafter"/>
</dbReference>
<dbReference type="Pfam" id="PF01614">
    <property type="entry name" value="IclR_C"/>
    <property type="match status" value="1"/>
</dbReference>
<dbReference type="RefSeq" id="WP_025354741.1">
    <property type="nucleotide sequence ID" value="NZ_CP007155.1"/>
</dbReference>
<name>W5W131_9PSEU</name>
<evidence type="ECO:0000259" key="5">
    <source>
        <dbReference type="PROSITE" id="PS51078"/>
    </source>
</evidence>
<protein>
    <submittedName>
        <fullName evidence="6">Regulatory protein</fullName>
    </submittedName>
</protein>
<proteinExistence type="predicted"/>
<dbReference type="InterPro" id="IPR050707">
    <property type="entry name" value="HTH_MetabolicPath_Reg"/>
</dbReference>
<dbReference type="SMART" id="SM00346">
    <property type="entry name" value="HTH_ICLR"/>
    <property type="match status" value="1"/>
</dbReference>
<evidence type="ECO:0000256" key="3">
    <source>
        <dbReference type="ARBA" id="ARBA00023163"/>
    </source>
</evidence>
<evidence type="ECO:0000256" key="1">
    <source>
        <dbReference type="ARBA" id="ARBA00023015"/>
    </source>
</evidence>
<feature type="domain" description="HTH iclR-type" evidence="4">
    <location>
        <begin position="2"/>
        <end position="63"/>
    </location>
</feature>
<keyword evidence="2" id="KW-0238">DNA-binding</keyword>
<evidence type="ECO:0000259" key="4">
    <source>
        <dbReference type="PROSITE" id="PS51077"/>
    </source>
</evidence>
<gene>
    <name evidence="6" type="ORF">KALB_1127</name>
</gene>
<evidence type="ECO:0000256" key="2">
    <source>
        <dbReference type="ARBA" id="ARBA00023125"/>
    </source>
</evidence>
<dbReference type="PATRIC" id="fig|1449976.3.peg.1128"/>
<dbReference type="KEGG" id="kal:KALB_1127"/>